<reference evidence="3" key="1">
    <citation type="journal article" date="2019" name="Sci. Rep.">
        <title>Draft genome of Tanacetum cinerariifolium, the natural source of mosquito coil.</title>
        <authorList>
            <person name="Yamashiro T."/>
            <person name="Shiraishi A."/>
            <person name="Satake H."/>
            <person name="Nakayama K."/>
        </authorList>
    </citation>
    <scope>NUCLEOTIDE SEQUENCE</scope>
</reference>
<name>A0A699KWS4_TANCI</name>
<evidence type="ECO:0000256" key="1">
    <source>
        <dbReference type="SAM" id="Coils"/>
    </source>
</evidence>
<dbReference type="AlphaFoldDB" id="A0A699KWS4"/>
<evidence type="ECO:0000256" key="2">
    <source>
        <dbReference type="SAM" id="MobiDB-lite"/>
    </source>
</evidence>
<protein>
    <recommendedName>
        <fullName evidence="4">Integrase, catalytic region, zinc finger, CCHC-type, peptidase aspartic, catalytic</fullName>
    </recommendedName>
</protein>
<feature type="coiled-coil region" evidence="1">
    <location>
        <begin position="296"/>
        <end position="330"/>
    </location>
</feature>
<accession>A0A699KWS4</accession>
<evidence type="ECO:0008006" key="4">
    <source>
        <dbReference type="Google" id="ProtNLM"/>
    </source>
</evidence>
<feature type="region of interest" description="Disordered" evidence="2">
    <location>
        <begin position="460"/>
        <end position="490"/>
    </location>
</feature>
<feature type="non-terminal residue" evidence="3">
    <location>
        <position position="509"/>
    </location>
</feature>
<feature type="compositionally biased region" description="Basic residues" evidence="2">
    <location>
        <begin position="470"/>
        <end position="481"/>
    </location>
</feature>
<dbReference type="EMBL" id="BKCJ010558590">
    <property type="protein sequence ID" value="GFB13035.1"/>
    <property type="molecule type" value="Genomic_DNA"/>
</dbReference>
<keyword evidence="1" id="KW-0175">Coiled coil</keyword>
<evidence type="ECO:0000313" key="3">
    <source>
        <dbReference type="EMBL" id="GFB13035.1"/>
    </source>
</evidence>
<sequence>ELALEKEVKELNNIVFKRNQSAQTVHMLTKPQVFYNHATRQALGFQNPCYLKKAQQLKPNLYDGSVIGKFNVVVVPDYEKTLMFAEESRSKMIEKNDPQMIEKKVITKPIDYAILNQLSTDFDTRFVPKTESSAEQAFWSQYSVQTDEPNLFGTTIVEVPKELPKVSMVNSCLKRLKFNLASFDMVVKERTTATAITEGTWGFEHTKACFRDDIIPFVKKLKELFTSFDQCLIDEVTEVQNIFKQMELAVEQHYAYAHCVTTESELKLDFIKKKCYETDTVSSPESAPTFSELFEINDLKAQERKVKREVEEIETQNLKLDHKVTKLTAENKHLKQTYKQLYDSIKSSRVQSKEQCDDLINKVNLKSAEVSDLNASLQEKVLVITALKEQLNKIKGKAILTEAVSLNPIDPVLLQVNVALLLPKLLKNRTAHTDYIRHTQEEAATLREIVERVTLVSSASGSKSQDNAKKNKIQRTQKKAKKNELEDHLRTVKSSLNKASVVDSKATSS</sequence>
<proteinExistence type="predicted"/>
<comment type="caution">
    <text evidence="3">The sequence shown here is derived from an EMBL/GenBank/DDBJ whole genome shotgun (WGS) entry which is preliminary data.</text>
</comment>
<gene>
    <name evidence="3" type="ORF">Tci_685006</name>
</gene>
<organism evidence="3">
    <name type="scientific">Tanacetum cinerariifolium</name>
    <name type="common">Dalmatian daisy</name>
    <name type="synonym">Chrysanthemum cinerariifolium</name>
    <dbReference type="NCBI Taxonomy" id="118510"/>
    <lineage>
        <taxon>Eukaryota</taxon>
        <taxon>Viridiplantae</taxon>
        <taxon>Streptophyta</taxon>
        <taxon>Embryophyta</taxon>
        <taxon>Tracheophyta</taxon>
        <taxon>Spermatophyta</taxon>
        <taxon>Magnoliopsida</taxon>
        <taxon>eudicotyledons</taxon>
        <taxon>Gunneridae</taxon>
        <taxon>Pentapetalae</taxon>
        <taxon>asterids</taxon>
        <taxon>campanulids</taxon>
        <taxon>Asterales</taxon>
        <taxon>Asteraceae</taxon>
        <taxon>Asteroideae</taxon>
        <taxon>Anthemideae</taxon>
        <taxon>Anthemidinae</taxon>
        <taxon>Tanacetum</taxon>
    </lineage>
</organism>
<feature type="non-terminal residue" evidence="3">
    <location>
        <position position="1"/>
    </location>
</feature>